<name>A0A365KLJ5_9BACL</name>
<evidence type="ECO:0000256" key="1">
    <source>
        <dbReference type="SAM" id="Phobius"/>
    </source>
</evidence>
<gene>
    <name evidence="2" type="ORF">DP120_15690</name>
</gene>
<feature type="transmembrane region" description="Helical" evidence="1">
    <location>
        <begin position="7"/>
        <end position="26"/>
    </location>
</feature>
<accession>A0A365KLJ5</accession>
<proteinExistence type="predicted"/>
<organism evidence="2 3">
    <name type="scientific">Planococcus halotolerans</name>
    <dbReference type="NCBI Taxonomy" id="2233542"/>
    <lineage>
        <taxon>Bacteria</taxon>
        <taxon>Bacillati</taxon>
        <taxon>Bacillota</taxon>
        <taxon>Bacilli</taxon>
        <taxon>Bacillales</taxon>
        <taxon>Caryophanaceae</taxon>
        <taxon>Planococcus</taxon>
    </lineage>
</organism>
<dbReference type="RefSeq" id="WP_112224592.1">
    <property type="nucleotide sequence ID" value="NZ_CP047673.1"/>
</dbReference>
<feature type="transmembrane region" description="Helical" evidence="1">
    <location>
        <begin position="80"/>
        <end position="101"/>
    </location>
</feature>
<keyword evidence="1" id="KW-0812">Transmembrane</keyword>
<dbReference type="AlphaFoldDB" id="A0A365KLJ5"/>
<evidence type="ECO:0000313" key="3">
    <source>
        <dbReference type="Proteomes" id="UP000251002"/>
    </source>
</evidence>
<evidence type="ECO:0000313" key="2">
    <source>
        <dbReference type="EMBL" id="RAZ74025.1"/>
    </source>
</evidence>
<sequence length="110" mass="12083">MKNIITILITVLIIGALNWVASLLLNMSFLDISIPVGGIALILIYFVTSKGGMASRQMDMSIQGQTGIRMEHKAAVSERSYVLIGSIMYVAVMLVVSFITYREYFLGMGT</sequence>
<reference evidence="2 3" key="1">
    <citation type="submission" date="2018-06" db="EMBL/GenBank/DDBJ databases">
        <title>The draft genome sequences of strains SCU63 and S1.</title>
        <authorList>
            <person name="Gan L."/>
        </authorList>
    </citation>
    <scope>NUCLEOTIDE SEQUENCE [LARGE SCALE GENOMIC DNA]</scope>
    <source>
        <strain evidence="2 3">SCU63</strain>
    </source>
</reference>
<dbReference type="Proteomes" id="UP000251002">
    <property type="component" value="Unassembled WGS sequence"/>
</dbReference>
<evidence type="ECO:0008006" key="4">
    <source>
        <dbReference type="Google" id="ProtNLM"/>
    </source>
</evidence>
<dbReference type="EMBL" id="QLZR01000008">
    <property type="protein sequence ID" value="RAZ74025.1"/>
    <property type="molecule type" value="Genomic_DNA"/>
</dbReference>
<keyword evidence="3" id="KW-1185">Reference proteome</keyword>
<keyword evidence="1" id="KW-1133">Transmembrane helix</keyword>
<feature type="transmembrane region" description="Helical" evidence="1">
    <location>
        <begin position="32"/>
        <end position="48"/>
    </location>
</feature>
<protein>
    <recommendedName>
        <fullName evidence="4">DUF5316 domain-containing protein</fullName>
    </recommendedName>
</protein>
<comment type="caution">
    <text evidence="2">The sequence shown here is derived from an EMBL/GenBank/DDBJ whole genome shotgun (WGS) entry which is preliminary data.</text>
</comment>
<keyword evidence="1" id="KW-0472">Membrane</keyword>